<dbReference type="Pfam" id="PF21193">
    <property type="entry name" value="NMD_SH3"/>
    <property type="match status" value="1"/>
</dbReference>
<reference evidence="3 4" key="1">
    <citation type="submission" date="2016-02" db="EMBL/GenBank/DDBJ databases">
        <title>Genome analysis of coral dinoflagellate symbionts highlights evolutionary adaptations to a symbiotic lifestyle.</title>
        <authorList>
            <person name="Aranda M."/>
            <person name="Li Y."/>
            <person name="Liew Y.J."/>
            <person name="Baumgarten S."/>
            <person name="Simakov O."/>
            <person name="Wilson M."/>
            <person name="Piel J."/>
            <person name="Ashoor H."/>
            <person name="Bougouffa S."/>
            <person name="Bajic V.B."/>
            <person name="Ryu T."/>
            <person name="Ravasi T."/>
            <person name="Bayer T."/>
            <person name="Micklem G."/>
            <person name="Kim H."/>
            <person name="Bhak J."/>
            <person name="Lajeunesse T.C."/>
            <person name="Voolstra C.R."/>
        </authorList>
    </citation>
    <scope>NUCLEOTIDE SEQUENCE [LARGE SCALE GENOMIC DNA]</scope>
    <source>
        <strain evidence="3 4">CCMP2467</strain>
    </source>
</reference>
<dbReference type="EMBL" id="LSRX01001418">
    <property type="protein sequence ID" value="OLP80077.1"/>
    <property type="molecule type" value="Genomic_DNA"/>
</dbReference>
<comment type="caution">
    <text evidence="3">The sequence shown here is derived from an EMBL/GenBank/DDBJ whole genome shotgun (WGS) entry which is preliminary data.</text>
</comment>
<feature type="domain" description="60S ribosomal export protein NMD3 SH3" evidence="2">
    <location>
        <begin position="58"/>
        <end position="99"/>
    </location>
</feature>
<protein>
    <submittedName>
        <fullName evidence="3">60S ribosomal export protein NMD3</fullName>
    </submittedName>
</protein>
<dbReference type="OrthoDB" id="444718at2759"/>
<dbReference type="Proteomes" id="UP000186817">
    <property type="component" value="Unassembled WGS sequence"/>
</dbReference>
<evidence type="ECO:0000313" key="3">
    <source>
        <dbReference type="EMBL" id="OLP80077.1"/>
    </source>
</evidence>
<sequence length="240" mass="26252">MVGTQDGRFADFVSAHVPTKVKQSRHLISHDANSKSRVNSTPGILNVICKGSFYEREVVHVPKGHCSALNGAPPLMLCHKVTNAVRLVDPVTLRSFDIPTPEYWKRPLDSVCRRDHLTEYVVLNVDPVDRTEAGSTARHNLPGRGKMTLADVEVARACDLGVNDDRIVVRSHLGGFLRPGGRVMGYDLRTVNVSGLDDECLQGGRSRLGAKTDVVLVKKAPRAVTVDDINPALPIIRNIP</sequence>
<name>A0A1Q9CB80_SYMMI</name>
<proteinExistence type="predicted"/>
<dbReference type="AlphaFoldDB" id="A0A1Q9CB80"/>
<feature type="domain" description="60S ribosomal export protein NMD3 OB-fold" evidence="1">
    <location>
        <begin position="117"/>
        <end position="219"/>
    </location>
</feature>
<dbReference type="InterPro" id="IPR048898">
    <property type="entry name" value="OB_NMD3"/>
</dbReference>
<keyword evidence="4" id="KW-1185">Reference proteome</keyword>
<gene>
    <name evidence="3" type="primary">NMD3</name>
    <name evidence="3" type="ORF">AK812_SmicGene39557</name>
</gene>
<dbReference type="GO" id="GO:0043023">
    <property type="term" value="F:ribosomal large subunit binding"/>
    <property type="evidence" value="ECO:0007669"/>
    <property type="project" value="InterPro"/>
</dbReference>
<dbReference type="PANTHER" id="PTHR12746:SF2">
    <property type="entry name" value="60S RIBOSOMAL EXPORT PROTEIN NMD3"/>
    <property type="match status" value="1"/>
</dbReference>
<dbReference type="PANTHER" id="PTHR12746">
    <property type="entry name" value="NONSENSE-MEDIATED MRNA DECAY PROTEIN 3"/>
    <property type="match status" value="1"/>
</dbReference>
<dbReference type="InterPro" id="IPR039768">
    <property type="entry name" value="Nmd3"/>
</dbReference>
<evidence type="ECO:0000313" key="4">
    <source>
        <dbReference type="Proteomes" id="UP000186817"/>
    </source>
</evidence>
<accession>A0A1Q9CB80</accession>
<dbReference type="GO" id="GO:0000055">
    <property type="term" value="P:ribosomal large subunit export from nucleus"/>
    <property type="evidence" value="ECO:0007669"/>
    <property type="project" value="TreeGrafter"/>
</dbReference>
<dbReference type="GO" id="GO:0005634">
    <property type="term" value="C:nucleus"/>
    <property type="evidence" value="ECO:0007669"/>
    <property type="project" value="TreeGrafter"/>
</dbReference>
<dbReference type="Pfam" id="PF21192">
    <property type="entry name" value="OB_NMD3"/>
    <property type="match status" value="1"/>
</dbReference>
<evidence type="ECO:0000259" key="2">
    <source>
        <dbReference type="Pfam" id="PF21193"/>
    </source>
</evidence>
<dbReference type="GO" id="GO:0005737">
    <property type="term" value="C:cytoplasm"/>
    <property type="evidence" value="ECO:0007669"/>
    <property type="project" value="TreeGrafter"/>
</dbReference>
<dbReference type="InterPro" id="IPR048899">
    <property type="entry name" value="NMD_SH3"/>
</dbReference>
<evidence type="ECO:0000259" key="1">
    <source>
        <dbReference type="Pfam" id="PF21192"/>
    </source>
</evidence>
<organism evidence="3 4">
    <name type="scientific">Symbiodinium microadriaticum</name>
    <name type="common">Dinoflagellate</name>
    <name type="synonym">Zooxanthella microadriatica</name>
    <dbReference type="NCBI Taxonomy" id="2951"/>
    <lineage>
        <taxon>Eukaryota</taxon>
        <taxon>Sar</taxon>
        <taxon>Alveolata</taxon>
        <taxon>Dinophyceae</taxon>
        <taxon>Suessiales</taxon>
        <taxon>Symbiodiniaceae</taxon>
        <taxon>Symbiodinium</taxon>
    </lineage>
</organism>